<dbReference type="InterPro" id="IPR036736">
    <property type="entry name" value="ACP-like_sf"/>
</dbReference>
<dbReference type="InterPro" id="IPR045851">
    <property type="entry name" value="AMP-bd_C_sf"/>
</dbReference>
<dbReference type="InterPro" id="IPR000873">
    <property type="entry name" value="AMP-dep_synth/lig_dom"/>
</dbReference>
<comment type="caution">
    <text evidence="5">The sequence shown here is derived from an EMBL/GenBank/DDBJ whole genome shotgun (WGS) entry which is preliminary data.</text>
</comment>
<dbReference type="InterPro" id="IPR020806">
    <property type="entry name" value="PKS_PP-bd"/>
</dbReference>
<dbReference type="NCBIfam" id="TIGR01733">
    <property type="entry name" value="AA-adenyl-dom"/>
    <property type="match status" value="1"/>
</dbReference>
<name>A0ABS1YA50_9ACTN</name>
<dbReference type="InterPro" id="IPR010071">
    <property type="entry name" value="AA_adenyl_dom"/>
</dbReference>
<evidence type="ECO:0000256" key="2">
    <source>
        <dbReference type="ARBA" id="ARBA00022450"/>
    </source>
</evidence>
<dbReference type="Gene3D" id="1.10.1200.10">
    <property type="entry name" value="ACP-like"/>
    <property type="match status" value="1"/>
</dbReference>
<dbReference type="PROSITE" id="PS50075">
    <property type="entry name" value="CARRIER"/>
    <property type="match status" value="1"/>
</dbReference>
<accession>A0ABS1YA50</accession>
<dbReference type="EMBL" id="JAEVHL010000004">
    <property type="protein sequence ID" value="MBM0274286.1"/>
    <property type="molecule type" value="Genomic_DNA"/>
</dbReference>
<protein>
    <submittedName>
        <fullName evidence="5">Amino acid adenylation domain-containing protein</fullName>
    </submittedName>
</protein>
<dbReference type="Gene3D" id="3.40.50.12780">
    <property type="entry name" value="N-terminal domain of ligase-like"/>
    <property type="match status" value="1"/>
</dbReference>
<keyword evidence="3" id="KW-0597">Phosphoprotein</keyword>
<dbReference type="CDD" id="cd05930">
    <property type="entry name" value="A_NRPS"/>
    <property type="match status" value="1"/>
</dbReference>
<feature type="domain" description="Carrier" evidence="4">
    <location>
        <begin position="973"/>
        <end position="1048"/>
    </location>
</feature>
<dbReference type="RefSeq" id="WP_203146712.1">
    <property type="nucleotide sequence ID" value="NZ_JAEVHL010000004.1"/>
</dbReference>
<dbReference type="PROSITE" id="PS00455">
    <property type="entry name" value="AMP_BINDING"/>
    <property type="match status" value="1"/>
</dbReference>
<sequence length="1053" mass="113855">MPHPSQPPALPITESQKGLLVIDSWLPRREIYNQIIQLDVAPALPFEHIRNALAEVVAVQPALRQIFQLRPELGARLADPPSPADLPIERVVVETAEYERATGALVERLARQPIELTVGPAYRFGHLSTRDGTGARILLCLHHVVCDGLSLGPLVRDLEAALAGDRPRTAPEALRTEREQALLRELTAQQRASAPDRVLPLVKTWAERLRAVPPLVLSPRPHRPTEPGYRGERIAWTLDDRETTAFEETCRALAVSPFVLLTGVFGAVVARHGGVPTVLIGSPFSARRTVGAFDLCGYFVNTLPITVDVTWQSTVAEFLGTSVRAAVDFCRSSAHVTFNQVVAEVQPDRPGSRNPLFGCMLAMQDTHEQATGGAVTAVREPANGWAKFDLWLGATRVDGRTWLLELEYDTALLAPTVAEGILHSLRTALNRAAEDRTRPLADLFVDFPPPAAPPPAHVRPAEHRTLQEWVMATARRQPGAVALAEEGKQLTYQELVAAAGRVAAGLRRSGVTAGDVVAVATDGLCDTIVAVLGILRCGAAFVSLDPALPEERLATMARIARCRIVVGKGIDVPGVRTVDPTEFVADGPQTIPTDAEAHPAYVMFTSGSTGVPKGVLMGQRPLINLATWQLDALRQDENTRFFQYAPMSFDVCYQEILPTLASGGTVVSREPADRRDFPALVRRVADTRVTHLFLPAAGLRPFALSALGLRASLPHLRYVCVSGQQLVLDDDIRRFFTGLTDCALVNLYGPTETNAVTVHHLTGDARRWPSHVPIGRPMPGVVAYVVDQTGHLAPPGVPGELYLGGDCLAEGYLNDPERTAAAFLPDRFAGTADARMYRTGDLVARDEDGVLVYLGRRDTQVKVRGHRVELGEIETVANGVADVREAVAVARPAGSDVELVLFVHPEDGRRVDHAAVRAQLAAALPGYMMPAWIFDLSYVPTSGTGKTDRAALAARADGLVAQATADRPDRVPTYADETQRELAALWADILEVDTIPADVSLLDCGAHSLNAFVAFAEIQHRFGVTVDVATFFRNPTVAALADLVRARGATART</sequence>
<evidence type="ECO:0000256" key="3">
    <source>
        <dbReference type="ARBA" id="ARBA00022553"/>
    </source>
</evidence>
<dbReference type="SUPFAM" id="SSF56801">
    <property type="entry name" value="Acetyl-CoA synthetase-like"/>
    <property type="match status" value="1"/>
</dbReference>
<comment type="cofactor">
    <cofactor evidence="1">
        <name>pantetheine 4'-phosphate</name>
        <dbReference type="ChEBI" id="CHEBI:47942"/>
    </cofactor>
</comment>
<evidence type="ECO:0000259" key="4">
    <source>
        <dbReference type="PROSITE" id="PS50075"/>
    </source>
</evidence>
<dbReference type="Gene3D" id="3.30.559.10">
    <property type="entry name" value="Chloramphenicol acetyltransferase-like domain"/>
    <property type="match status" value="1"/>
</dbReference>
<dbReference type="InterPro" id="IPR009081">
    <property type="entry name" value="PP-bd_ACP"/>
</dbReference>
<dbReference type="Gene3D" id="3.30.559.30">
    <property type="entry name" value="Nonribosomal peptide synthetase, condensation domain"/>
    <property type="match status" value="1"/>
</dbReference>
<dbReference type="Pfam" id="PF00550">
    <property type="entry name" value="PP-binding"/>
    <property type="match status" value="1"/>
</dbReference>
<dbReference type="Pfam" id="PF00501">
    <property type="entry name" value="AMP-binding"/>
    <property type="match status" value="1"/>
</dbReference>
<dbReference type="InterPro" id="IPR023213">
    <property type="entry name" value="CAT-like_dom_sf"/>
</dbReference>
<dbReference type="PANTHER" id="PTHR45527">
    <property type="entry name" value="NONRIBOSOMAL PEPTIDE SYNTHETASE"/>
    <property type="match status" value="1"/>
</dbReference>
<dbReference type="Proteomes" id="UP000622245">
    <property type="component" value="Unassembled WGS sequence"/>
</dbReference>
<dbReference type="InterPro" id="IPR042099">
    <property type="entry name" value="ANL_N_sf"/>
</dbReference>
<dbReference type="SMART" id="SM00823">
    <property type="entry name" value="PKS_PP"/>
    <property type="match status" value="1"/>
</dbReference>
<evidence type="ECO:0000313" key="5">
    <source>
        <dbReference type="EMBL" id="MBM0274286.1"/>
    </source>
</evidence>
<proteinExistence type="predicted"/>
<evidence type="ECO:0000256" key="1">
    <source>
        <dbReference type="ARBA" id="ARBA00001957"/>
    </source>
</evidence>
<dbReference type="SUPFAM" id="SSF47336">
    <property type="entry name" value="ACP-like"/>
    <property type="match status" value="1"/>
</dbReference>
<dbReference type="Gene3D" id="3.30.300.30">
    <property type="match status" value="1"/>
</dbReference>
<gene>
    <name evidence="5" type="ORF">JM949_01810</name>
</gene>
<dbReference type="SUPFAM" id="SSF52777">
    <property type="entry name" value="CoA-dependent acyltransferases"/>
    <property type="match status" value="2"/>
</dbReference>
<dbReference type="Pfam" id="PF00668">
    <property type="entry name" value="Condensation"/>
    <property type="match status" value="1"/>
</dbReference>
<organism evidence="5 6">
    <name type="scientific">Micromonospora tarensis</name>
    <dbReference type="NCBI Taxonomy" id="2806100"/>
    <lineage>
        <taxon>Bacteria</taxon>
        <taxon>Bacillati</taxon>
        <taxon>Actinomycetota</taxon>
        <taxon>Actinomycetes</taxon>
        <taxon>Micromonosporales</taxon>
        <taxon>Micromonosporaceae</taxon>
        <taxon>Micromonospora</taxon>
    </lineage>
</organism>
<dbReference type="PANTHER" id="PTHR45527:SF1">
    <property type="entry name" value="FATTY ACID SYNTHASE"/>
    <property type="match status" value="1"/>
</dbReference>
<evidence type="ECO:0000313" key="6">
    <source>
        <dbReference type="Proteomes" id="UP000622245"/>
    </source>
</evidence>
<reference evidence="5 6" key="1">
    <citation type="submission" date="2021-01" db="EMBL/GenBank/DDBJ databases">
        <title>Draft genome sequence of Micromonospora sp. strain STR1s_6.</title>
        <authorList>
            <person name="Karlyshev A."/>
            <person name="Jawad R."/>
        </authorList>
    </citation>
    <scope>NUCLEOTIDE SEQUENCE [LARGE SCALE GENOMIC DNA]</scope>
    <source>
        <strain evidence="5 6">STR1S-6</strain>
    </source>
</reference>
<keyword evidence="6" id="KW-1185">Reference proteome</keyword>
<keyword evidence="2" id="KW-0596">Phosphopantetheine</keyword>
<dbReference type="InterPro" id="IPR001242">
    <property type="entry name" value="Condensation_dom"/>
</dbReference>
<dbReference type="InterPro" id="IPR020845">
    <property type="entry name" value="AMP-binding_CS"/>
</dbReference>